<reference evidence="1 2" key="1">
    <citation type="journal article" date="2012" name="PLoS Pathog.">
        <title>Diverse lifestyles and strategies of plant pathogenesis encoded in the genomes of eighteen Dothideomycetes fungi.</title>
        <authorList>
            <person name="Ohm R.A."/>
            <person name="Feau N."/>
            <person name="Henrissat B."/>
            <person name="Schoch C.L."/>
            <person name="Horwitz B.A."/>
            <person name="Barry K.W."/>
            <person name="Condon B.J."/>
            <person name="Copeland A.C."/>
            <person name="Dhillon B."/>
            <person name="Glaser F."/>
            <person name="Hesse C.N."/>
            <person name="Kosti I."/>
            <person name="LaButti K."/>
            <person name="Lindquist E.A."/>
            <person name="Lucas S."/>
            <person name="Salamov A.A."/>
            <person name="Bradshaw R.E."/>
            <person name="Ciuffetti L."/>
            <person name="Hamelin R.C."/>
            <person name="Kema G.H.J."/>
            <person name="Lawrence C."/>
            <person name="Scott J.A."/>
            <person name="Spatafora J.W."/>
            <person name="Turgeon B.G."/>
            <person name="de Wit P.J.G.M."/>
            <person name="Zhong S."/>
            <person name="Goodwin S.B."/>
            <person name="Grigoriev I.V."/>
        </authorList>
    </citation>
    <scope>NUCLEOTIDE SEQUENCE [LARGE SCALE GENOMIC DNA]</scope>
    <source>
        <strain evidence="1 2">SO2202</strain>
    </source>
</reference>
<dbReference type="AlphaFoldDB" id="M3D4G4"/>
<dbReference type="RefSeq" id="XP_016761221.1">
    <property type="nucleotide sequence ID" value="XM_016902497.1"/>
</dbReference>
<organism evidence="1 2">
    <name type="scientific">Sphaerulina musiva (strain SO2202)</name>
    <name type="common">Poplar stem canker fungus</name>
    <name type="synonym">Septoria musiva</name>
    <dbReference type="NCBI Taxonomy" id="692275"/>
    <lineage>
        <taxon>Eukaryota</taxon>
        <taxon>Fungi</taxon>
        <taxon>Dikarya</taxon>
        <taxon>Ascomycota</taxon>
        <taxon>Pezizomycotina</taxon>
        <taxon>Dothideomycetes</taxon>
        <taxon>Dothideomycetidae</taxon>
        <taxon>Mycosphaerellales</taxon>
        <taxon>Mycosphaerellaceae</taxon>
        <taxon>Sphaerulina</taxon>
    </lineage>
</organism>
<dbReference type="OrthoDB" id="3646031at2759"/>
<accession>M3D4G4</accession>
<dbReference type="HOGENOM" id="CLU_839823_0_0_1"/>
<dbReference type="EMBL" id="KB456263">
    <property type="protein sequence ID" value="EMF13100.1"/>
    <property type="molecule type" value="Genomic_DNA"/>
</dbReference>
<protein>
    <submittedName>
        <fullName evidence="1">Uncharacterized protein</fullName>
    </submittedName>
</protein>
<evidence type="ECO:0000313" key="2">
    <source>
        <dbReference type="Proteomes" id="UP000016931"/>
    </source>
</evidence>
<dbReference type="GeneID" id="27899634"/>
<evidence type="ECO:0000313" key="1">
    <source>
        <dbReference type="EMBL" id="EMF13100.1"/>
    </source>
</evidence>
<proteinExistence type="predicted"/>
<name>M3D4G4_SPHMS</name>
<keyword evidence="2" id="KW-1185">Reference proteome</keyword>
<dbReference type="Proteomes" id="UP000016931">
    <property type="component" value="Unassembled WGS sequence"/>
</dbReference>
<gene>
    <name evidence="1" type="ORF">SEPMUDRAFT_132470</name>
</gene>
<sequence length="331" mass="37633">MPRRTKACRQWPSEGLWPRTAPFGLDVTRARSRNALSTSSFTSTTFSSTVKQALHPQGSCTDLELRQFLNRSSAHRRRTTAVTNEVEYDALHFCISPVPIIAPQGYDKIILRNTFHHDLLFAVQKQNRAEAELRNNGFVINYAVADAHLLVILDYLRKDSKTIHGSEGLGGSYDVYHDLNDRAGITTQYYHAPSQALPQPDSDTTEHLLPDYERLQERYQRPYFVRRVECLSVIKAWESLTKDEYMMWHVRTLQDNKPVWVTAFFYDKVEADGQLGFDMEIHYQELPLTSDSHGVCEGSAKGLWREDEGAQMVTEGPMMPSQAGPHIGGGL</sequence>